<dbReference type="OMA" id="SCESIEM"/>
<feature type="compositionally biased region" description="Polar residues" evidence="12">
    <location>
        <begin position="175"/>
        <end position="185"/>
    </location>
</feature>
<sequence length="1564" mass="175624">MSDSDQIEEASLLLGLQREKILSVQTTEINGKEAALESPYQENGNGEEQSRPIISHADNSLCDLPNDNKTGADLPDNKPQDETKTHTENNTLESPQSQQPRELDSQTGDTVMEVDAADDGDERNSLDEKSPIEERDKEEERSCESIEMVQTTDKPKKNTEESSALDEHIEEKMETSSQMPGQEQRSSSSSMPENSSNMSLNKYKSLPGVISFEDMNNDGKSIVSLQESDEQEKLPAEDECVTSKEIEVDGGKFSSESESSPKPPECHDTNKSEEALKGTEKDSLDHQKRVSVEFEEEESQNESIDEENDGRLFIDTGGESGDTEGEELSVKKKAQYVESPLAAGKLSSQQHTDSPLPEEEVQDLQRTVQESARETSSRNKATAENTDMVLSDKEVMLDSVDPEPPQNRSEMRSPMEVVPTSVDLITTEGSRLNATKTPLGAVIKVEQIDEGYGDSQTGDILDILHKSDRPPQKRKHNDTSDKSLPETLSFEPTEVAKRVKKEPVDRFESSESSCSSNTSAVKDASSRPQGTVTCTVSNSLLQLSKQVDSISTRQTRHMAPTVSMPSSVYPSQQSSLLRHQLNSGIRFPPQVSRISIPFVRAQQPAGKALPAPIQSDPRMRPAVSQPFTVTSATRGIMGRPPQSRPVMITTQTKTAPSLLNSTSTMRYRLVPHAGGHTLMSTSNSSTVTKPSVVVSSASSSQSSSTSIHDSLPSSSINIDTVGMQTITELIARKNPLPNYKVAPVPPDIKVNASVFTCYECGDTYRFSTSLETHRGRCSMKIAYKCEECKSMKIFFNKCQFLSHLRGHLNIEQTQAVPIHIKSDSISIEPLPKSHQQVFFQKFSVSKKTNVQKVTKRCAECGVACSQADFEKHFLGEINPNGSALSGKWKCVPCKLHFSSICAQRAHIRLHKEEELDKKFTCPECGIDQSGLMIGDQQFTDYEEKLSYHVLNVCFHLDKTNLVACSKCNAEFTSVREFKIHYFKKLEQYFKCSICPMAFRQQDSFTKHLSSQHVDIQNLSSNKKRMDVFKVIYRCHVCDSLIDDKSVLESHLTQHVVTKGVVYKCKECTEFFWKSEELATHFKAKHDEKSKLIMCHKNCDRTFDSWKSLLRHMLRDTHDAPQNSTFQFCGGCGFFYDQSESEGGHVCLSSKTGKLVVNKYPYSCKICSKRKFFIYSELLNHLESHQGKGYLVCKYCQSFDFPSKEGLITHESICSNRKSPFKPAILRKKKNVNSSSNHVEKMDEDVKQSPAEDVSEPSFLCVDCSEIFSSKADLNNHRKEVHSYLFPCHLCGLTYESQQSLRKHLRVSHEGKAHVYPCLICRKKGIRRIFTNVSVLEKHLASKHRVSKNQMSSSIVNEFAEEEDDVPNPPPKSIKSTSEHSELTSKTDSPVKRLHIQGDQVFNCAKCRFGCEDRSEFLEHLKVHKIDNSVQCLECGLCFAIISSLRKHLFMVHKVKDFEEYCQKEGIVVKEEEEIEDEESEGTSYTSPAEESDQEDRDPLECRVCYRTFEDENKLRAHMRSHGMAFIRNKRKEKAVQRSRQSASISSVKSETPSENSNASSSDAK</sequence>
<feature type="compositionally biased region" description="Low complexity" evidence="12">
    <location>
        <begin position="510"/>
        <end position="519"/>
    </location>
</feature>
<evidence type="ECO:0000256" key="12">
    <source>
        <dbReference type="SAM" id="MobiDB-lite"/>
    </source>
</evidence>
<feature type="region of interest" description="Disordered" evidence="12">
    <location>
        <begin position="1471"/>
        <end position="1497"/>
    </location>
</feature>
<feature type="compositionally biased region" description="Basic and acidic residues" evidence="12">
    <location>
        <begin position="1376"/>
        <end position="1388"/>
    </location>
</feature>
<keyword evidence="3" id="KW-0479">Metal-binding</keyword>
<dbReference type="OrthoDB" id="7312725at2759"/>
<dbReference type="SUPFAM" id="SSF57667">
    <property type="entry name" value="beta-beta-alpha zinc fingers"/>
    <property type="match status" value="1"/>
</dbReference>
<feature type="domain" description="C2H2-type" evidence="13">
    <location>
        <begin position="1258"/>
        <end position="1286"/>
    </location>
</feature>
<dbReference type="InterPro" id="IPR036236">
    <property type="entry name" value="Znf_C2H2_sf"/>
</dbReference>
<dbReference type="Pfam" id="PF16622">
    <property type="entry name" value="zf-C2H2_11"/>
    <property type="match status" value="1"/>
</dbReference>
<dbReference type="PANTHER" id="PTHR47222:SF5">
    <property type="entry name" value="LOW QUALITY PROTEIN: ZINC FINGER PROTEIN 532-LIKE"/>
    <property type="match status" value="1"/>
</dbReference>
<feature type="region of interest" description="Disordered" evidence="12">
    <location>
        <begin position="1358"/>
        <end position="1388"/>
    </location>
</feature>
<evidence type="ECO:0000259" key="13">
    <source>
        <dbReference type="PROSITE" id="PS50157"/>
    </source>
</evidence>
<dbReference type="PROSITE" id="PS50157">
    <property type="entry name" value="ZINC_FINGER_C2H2_2"/>
    <property type="match status" value="7"/>
</dbReference>
<feature type="compositionally biased region" description="Acidic residues" evidence="12">
    <location>
        <begin position="1471"/>
        <end position="1480"/>
    </location>
</feature>
<dbReference type="EnsemblMetazoa" id="G12708.1">
    <property type="protein sequence ID" value="G12708.1:cds"/>
    <property type="gene ID" value="G12708"/>
</dbReference>
<proteinExistence type="predicted"/>
<evidence type="ECO:0000256" key="11">
    <source>
        <dbReference type="PROSITE-ProRule" id="PRU00042"/>
    </source>
</evidence>
<keyword evidence="10" id="KW-0539">Nucleus</keyword>
<keyword evidence="15" id="KW-1185">Reference proteome</keyword>
<feature type="region of interest" description="Disordered" evidence="12">
    <location>
        <begin position="32"/>
        <end position="417"/>
    </location>
</feature>
<dbReference type="SMART" id="SM00355">
    <property type="entry name" value="ZnF_C2H2"/>
    <property type="match status" value="15"/>
</dbReference>
<evidence type="ECO:0000256" key="9">
    <source>
        <dbReference type="ARBA" id="ARBA00023163"/>
    </source>
</evidence>
<keyword evidence="9" id="KW-0804">Transcription</keyword>
<keyword evidence="8" id="KW-0238">DNA-binding</keyword>
<evidence type="ECO:0000313" key="14">
    <source>
        <dbReference type="EnsemblMetazoa" id="G12708.1:cds"/>
    </source>
</evidence>
<comment type="function">
    <text evidence="1">May be involved in transcriptional regulation.</text>
</comment>
<reference evidence="14" key="1">
    <citation type="submission" date="2022-08" db="UniProtKB">
        <authorList>
            <consortium name="EnsemblMetazoa"/>
        </authorList>
    </citation>
    <scope>IDENTIFICATION</scope>
    <source>
        <strain evidence="14">05x7-T-G4-1.051#20</strain>
    </source>
</reference>
<dbReference type="GO" id="GO:0003677">
    <property type="term" value="F:DNA binding"/>
    <property type="evidence" value="ECO:0007669"/>
    <property type="project" value="UniProtKB-KW"/>
</dbReference>
<evidence type="ECO:0000256" key="10">
    <source>
        <dbReference type="ARBA" id="ARBA00023242"/>
    </source>
</evidence>
<feature type="compositionally biased region" description="Basic and acidic residues" evidence="12">
    <location>
        <begin position="75"/>
        <end position="87"/>
    </location>
</feature>
<dbReference type="GO" id="GO:0008270">
    <property type="term" value="F:zinc ion binding"/>
    <property type="evidence" value="ECO:0007669"/>
    <property type="project" value="UniProtKB-KW"/>
</dbReference>
<feature type="region of interest" description="Disordered" evidence="12">
    <location>
        <begin position="1519"/>
        <end position="1564"/>
    </location>
</feature>
<feature type="compositionally biased region" description="Basic and acidic residues" evidence="12">
    <location>
        <begin position="231"/>
        <end position="250"/>
    </location>
</feature>
<feature type="compositionally biased region" description="Polar residues" evidence="12">
    <location>
        <begin position="1537"/>
        <end position="1564"/>
    </location>
</feature>
<evidence type="ECO:0000256" key="7">
    <source>
        <dbReference type="ARBA" id="ARBA00023015"/>
    </source>
</evidence>
<evidence type="ECO:0000256" key="4">
    <source>
        <dbReference type="ARBA" id="ARBA00022737"/>
    </source>
</evidence>
<feature type="compositionally biased region" description="Basic and acidic residues" evidence="12">
    <location>
        <begin position="153"/>
        <end position="174"/>
    </location>
</feature>
<feature type="region of interest" description="Disordered" evidence="12">
    <location>
        <begin position="464"/>
        <end position="530"/>
    </location>
</feature>
<dbReference type="Gene3D" id="3.30.160.60">
    <property type="entry name" value="Classic Zinc Finger"/>
    <property type="match status" value="4"/>
</dbReference>
<feature type="compositionally biased region" description="Basic and acidic residues" evidence="12">
    <location>
        <begin position="464"/>
        <end position="484"/>
    </location>
</feature>
<feature type="domain" description="C2H2-type" evidence="13">
    <location>
        <begin position="989"/>
        <end position="1017"/>
    </location>
</feature>
<dbReference type="Pfam" id="PF00096">
    <property type="entry name" value="zf-C2H2"/>
    <property type="match status" value="3"/>
</dbReference>
<accession>A0A8W8I773</accession>
<dbReference type="InterPro" id="IPR045914">
    <property type="entry name" value="Zn532-like"/>
</dbReference>
<dbReference type="InterPro" id="IPR013087">
    <property type="entry name" value="Znf_C2H2_type"/>
</dbReference>
<keyword evidence="4" id="KW-0677">Repeat</keyword>
<dbReference type="InterPro" id="IPR057356">
    <property type="entry name" value="Znf-C2H2_ZNF592"/>
</dbReference>
<feature type="compositionally biased region" description="Basic and acidic residues" evidence="12">
    <location>
        <begin position="122"/>
        <end position="144"/>
    </location>
</feature>
<dbReference type="GO" id="GO:0005634">
    <property type="term" value="C:nucleus"/>
    <property type="evidence" value="ECO:0007669"/>
    <property type="project" value="UniProtKB-SubCell"/>
</dbReference>
<evidence type="ECO:0000256" key="6">
    <source>
        <dbReference type="ARBA" id="ARBA00022833"/>
    </source>
</evidence>
<feature type="compositionally biased region" description="Basic and acidic residues" evidence="12">
    <location>
        <begin position="264"/>
        <end position="292"/>
    </location>
</feature>
<feature type="compositionally biased region" description="Polar residues" evidence="12">
    <location>
        <begin position="88"/>
        <end position="109"/>
    </location>
</feature>
<dbReference type="Proteomes" id="UP000005408">
    <property type="component" value="Unassembled WGS sequence"/>
</dbReference>
<evidence type="ECO:0000256" key="3">
    <source>
        <dbReference type="ARBA" id="ARBA00022723"/>
    </source>
</evidence>
<evidence type="ECO:0000256" key="8">
    <source>
        <dbReference type="ARBA" id="ARBA00023125"/>
    </source>
</evidence>
<dbReference type="InterPro" id="IPR041697">
    <property type="entry name" value="Znf-C2H2_11"/>
</dbReference>
<feature type="domain" description="C2H2-type" evidence="13">
    <location>
        <begin position="1092"/>
        <end position="1122"/>
    </location>
</feature>
<dbReference type="Pfam" id="PF25412">
    <property type="entry name" value="zf-C2H2_ZNF592"/>
    <property type="match status" value="1"/>
</dbReference>
<protein>
    <recommendedName>
        <fullName evidence="13">C2H2-type domain-containing protein</fullName>
    </recommendedName>
</protein>
<feature type="compositionally biased region" description="Basic and acidic residues" evidence="12">
    <location>
        <begin position="1237"/>
        <end position="1246"/>
    </location>
</feature>
<feature type="domain" description="C2H2-type" evidence="13">
    <location>
        <begin position="1429"/>
        <end position="1452"/>
    </location>
</feature>
<evidence type="ECO:0000313" key="15">
    <source>
        <dbReference type="Proteomes" id="UP000005408"/>
    </source>
</evidence>
<name>A0A8W8I773_MAGGI</name>
<feature type="compositionally biased region" description="Acidic residues" evidence="12">
    <location>
        <begin position="293"/>
        <end position="308"/>
    </location>
</feature>
<dbReference type="PROSITE" id="PS00028">
    <property type="entry name" value="ZINC_FINGER_C2H2_1"/>
    <property type="match status" value="10"/>
</dbReference>
<keyword evidence="7" id="KW-0805">Transcription regulation</keyword>
<organism evidence="14 15">
    <name type="scientific">Magallana gigas</name>
    <name type="common">Pacific oyster</name>
    <name type="synonym">Crassostrea gigas</name>
    <dbReference type="NCBI Taxonomy" id="29159"/>
    <lineage>
        <taxon>Eukaryota</taxon>
        <taxon>Metazoa</taxon>
        <taxon>Spiralia</taxon>
        <taxon>Lophotrochozoa</taxon>
        <taxon>Mollusca</taxon>
        <taxon>Bivalvia</taxon>
        <taxon>Autobranchia</taxon>
        <taxon>Pteriomorphia</taxon>
        <taxon>Ostreida</taxon>
        <taxon>Ostreoidea</taxon>
        <taxon>Ostreidae</taxon>
        <taxon>Magallana</taxon>
    </lineage>
</organism>
<feature type="compositionally biased region" description="Low complexity" evidence="12">
    <location>
        <begin position="186"/>
        <end position="199"/>
    </location>
</feature>
<dbReference type="PANTHER" id="PTHR47222">
    <property type="entry name" value="ZINC FINGER PROTEIN 532-RELATED"/>
    <property type="match status" value="1"/>
</dbReference>
<keyword evidence="6" id="KW-0862">Zinc</keyword>
<evidence type="ECO:0000256" key="2">
    <source>
        <dbReference type="ARBA" id="ARBA00004123"/>
    </source>
</evidence>
<feature type="domain" description="C2H2-type" evidence="13">
    <location>
        <begin position="1062"/>
        <end position="1090"/>
    </location>
</feature>
<comment type="subcellular location">
    <subcellularLocation>
        <location evidence="2">Nucleus</location>
    </subcellularLocation>
</comment>
<keyword evidence="5 11" id="KW-0863">Zinc-finger</keyword>
<feature type="domain" description="C2H2-type" evidence="13">
    <location>
        <begin position="1285"/>
        <end position="1313"/>
    </location>
</feature>
<evidence type="ECO:0000256" key="5">
    <source>
        <dbReference type="ARBA" id="ARBA00022771"/>
    </source>
</evidence>
<feature type="domain" description="C2H2-type" evidence="13">
    <location>
        <begin position="1499"/>
        <end position="1521"/>
    </location>
</feature>
<feature type="compositionally biased region" description="Basic and acidic residues" evidence="12">
    <location>
        <begin position="494"/>
        <end position="509"/>
    </location>
</feature>
<feature type="region of interest" description="Disordered" evidence="12">
    <location>
        <begin position="1230"/>
        <end position="1250"/>
    </location>
</feature>
<evidence type="ECO:0000256" key="1">
    <source>
        <dbReference type="ARBA" id="ARBA00003767"/>
    </source>
</evidence>